<dbReference type="Proteomes" id="UP000465622">
    <property type="component" value="Chromosome"/>
</dbReference>
<sequence>MSADEIPVLCGTGGGPAWTPKVTRALSGIVGVAVGCSAALQAEAPSTAPPRTADIEAASMDRREIEAGSGES</sequence>
<reference evidence="1 2" key="1">
    <citation type="journal article" date="2019" name="Emerg. Microbes Infect.">
        <title>Comprehensive subspecies identification of 175 nontuberculous mycobacteria species based on 7547 genomic profiles.</title>
        <authorList>
            <person name="Matsumoto Y."/>
            <person name="Kinjo T."/>
            <person name="Motooka D."/>
            <person name="Nabeya D."/>
            <person name="Jung N."/>
            <person name="Uechi K."/>
            <person name="Horii T."/>
            <person name="Iida T."/>
            <person name="Fujita J."/>
            <person name="Nakamura S."/>
        </authorList>
    </citation>
    <scope>NUCLEOTIDE SEQUENCE [LARGE SCALE GENOMIC DNA]</scope>
    <source>
        <strain evidence="1 2">JCM 12375</strain>
    </source>
</reference>
<gene>
    <name evidence="1" type="ORF">MMAGJ_59670</name>
</gene>
<accession>A0ABM7I1C6</accession>
<organism evidence="1 2">
    <name type="scientific">Mycolicibacterium mageritense</name>
    <name type="common">Mycobacterium mageritense</name>
    <dbReference type="NCBI Taxonomy" id="53462"/>
    <lineage>
        <taxon>Bacteria</taxon>
        <taxon>Bacillati</taxon>
        <taxon>Actinomycetota</taxon>
        <taxon>Actinomycetes</taxon>
        <taxon>Mycobacteriales</taxon>
        <taxon>Mycobacteriaceae</taxon>
        <taxon>Mycolicibacterium</taxon>
    </lineage>
</organism>
<dbReference type="EMBL" id="AP022567">
    <property type="protein sequence ID" value="BBX36685.1"/>
    <property type="molecule type" value="Genomic_DNA"/>
</dbReference>
<evidence type="ECO:0000313" key="2">
    <source>
        <dbReference type="Proteomes" id="UP000465622"/>
    </source>
</evidence>
<name>A0ABM7I1C6_MYCME</name>
<protein>
    <submittedName>
        <fullName evidence="1">Uncharacterized protein</fullName>
    </submittedName>
</protein>
<proteinExistence type="predicted"/>
<keyword evidence="2" id="KW-1185">Reference proteome</keyword>
<evidence type="ECO:0000313" key="1">
    <source>
        <dbReference type="EMBL" id="BBX36685.1"/>
    </source>
</evidence>